<keyword evidence="2" id="KW-0238">DNA-binding</keyword>
<dbReference type="PROSITE" id="PS01124">
    <property type="entry name" value="HTH_ARAC_FAMILY_2"/>
    <property type="match status" value="1"/>
</dbReference>
<dbReference type="SUPFAM" id="SSF46689">
    <property type="entry name" value="Homeodomain-like"/>
    <property type="match status" value="2"/>
</dbReference>
<comment type="caution">
    <text evidence="5">The sequence shown here is derived from an EMBL/GenBank/DDBJ whole genome shotgun (WGS) entry which is preliminary data.</text>
</comment>
<dbReference type="SUPFAM" id="SSF51215">
    <property type="entry name" value="Regulatory protein AraC"/>
    <property type="match status" value="1"/>
</dbReference>
<dbReference type="SMART" id="SM00342">
    <property type="entry name" value="HTH_ARAC"/>
    <property type="match status" value="1"/>
</dbReference>
<reference evidence="5 6" key="1">
    <citation type="submission" date="2021-03" db="EMBL/GenBank/DDBJ databases">
        <title>Antimicrobial resistance genes in bacteria isolated from Japanese honey, and their potential for conferring macrolide and lincosamide resistance in the American foulbrood pathogen Paenibacillus larvae.</title>
        <authorList>
            <person name="Okamoto M."/>
            <person name="Kumagai M."/>
            <person name="Kanamori H."/>
            <person name="Takamatsu D."/>
        </authorList>
    </citation>
    <scope>NUCLEOTIDE SEQUENCE [LARGE SCALE GENOMIC DNA]</scope>
    <source>
        <strain evidence="5 6">J21TS3</strain>
    </source>
</reference>
<dbReference type="InterPro" id="IPR020449">
    <property type="entry name" value="Tscrpt_reg_AraC-type_HTH"/>
</dbReference>
<evidence type="ECO:0000313" key="6">
    <source>
        <dbReference type="Proteomes" id="UP000680638"/>
    </source>
</evidence>
<dbReference type="PRINTS" id="PR00032">
    <property type="entry name" value="HTHARAC"/>
</dbReference>
<evidence type="ECO:0000256" key="2">
    <source>
        <dbReference type="ARBA" id="ARBA00023125"/>
    </source>
</evidence>
<keyword evidence="3" id="KW-0804">Transcription</keyword>
<dbReference type="Pfam" id="PF02311">
    <property type="entry name" value="AraC_binding"/>
    <property type="match status" value="1"/>
</dbReference>
<name>A0ABQ4LZT8_9BACL</name>
<dbReference type="InterPro" id="IPR037923">
    <property type="entry name" value="HTH-like"/>
</dbReference>
<gene>
    <name evidence="5" type="ORF">J21TS3_35500</name>
</gene>
<evidence type="ECO:0000256" key="3">
    <source>
        <dbReference type="ARBA" id="ARBA00023163"/>
    </source>
</evidence>
<dbReference type="EMBL" id="BORW01000021">
    <property type="protein sequence ID" value="GIO68729.1"/>
    <property type="molecule type" value="Genomic_DNA"/>
</dbReference>
<dbReference type="InterPro" id="IPR003313">
    <property type="entry name" value="AraC-bd"/>
</dbReference>
<dbReference type="InterPro" id="IPR018060">
    <property type="entry name" value="HTH_AraC"/>
</dbReference>
<dbReference type="Gene3D" id="1.10.10.60">
    <property type="entry name" value="Homeodomain-like"/>
    <property type="match status" value="2"/>
</dbReference>
<keyword evidence="1" id="KW-0805">Transcription regulation</keyword>
<dbReference type="Proteomes" id="UP000680638">
    <property type="component" value="Unassembled WGS sequence"/>
</dbReference>
<evidence type="ECO:0000259" key="4">
    <source>
        <dbReference type="PROSITE" id="PS01124"/>
    </source>
</evidence>
<accession>A0ABQ4LZT8</accession>
<sequence>MNFGERYRTIAHSPSENARRFLFCVHDVGWFACSPCYGMNRTYYYYQLKFVVRGSGWVIWQNRGFEAQAGDIFFLDLTQKHQYHTNPHDPWELIWVRFDGVQAKEYFDMLGGMDDPIFRTGDPERMKKHFADLFELFQNRPAGMELSASCILTNILTDMALGNIDRITTRLSNPRLGYPNEIQSAVSYIESHYSCPLKVEDIANHVHLSPYYFSRLFRKTTGCTVMEYIMKHRVQEAKRLLADPSHEIGTVAELVGFCNPSYFAKLFARHVGVSPSRYRQSIR</sequence>
<dbReference type="InterPro" id="IPR009057">
    <property type="entry name" value="Homeodomain-like_sf"/>
</dbReference>
<dbReference type="PANTHER" id="PTHR43280">
    <property type="entry name" value="ARAC-FAMILY TRANSCRIPTIONAL REGULATOR"/>
    <property type="match status" value="1"/>
</dbReference>
<dbReference type="PROSITE" id="PS00041">
    <property type="entry name" value="HTH_ARAC_FAMILY_1"/>
    <property type="match status" value="1"/>
</dbReference>
<evidence type="ECO:0000313" key="5">
    <source>
        <dbReference type="EMBL" id="GIO68729.1"/>
    </source>
</evidence>
<evidence type="ECO:0000256" key="1">
    <source>
        <dbReference type="ARBA" id="ARBA00023015"/>
    </source>
</evidence>
<proteinExistence type="predicted"/>
<dbReference type="PANTHER" id="PTHR43280:SF2">
    <property type="entry name" value="HTH-TYPE TRANSCRIPTIONAL REGULATOR EXSA"/>
    <property type="match status" value="1"/>
</dbReference>
<dbReference type="Pfam" id="PF12833">
    <property type="entry name" value="HTH_18"/>
    <property type="match status" value="1"/>
</dbReference>
<dbReference type="Gene3D" id="2.60.120.280">
    <property type="entry name" value="Regulatory protein AraC"/>
    <property type="match status" value="1"/>
</dbReference>
<dbReference type="RefSeq" id="WP_212951248.1">
    <property type="nucleotide sequence ID" value="NZ_BORW01000021.1"/>
</dbReference>
<organism evidence="5 6">
    <name type="scientific">Paenibacillus cookii</name>
    <dbReference type="NCBI Taxonomy" id="157839"/>
    <lineage>
        <taxon>Bacteria</taxon>
        <taxon>Bacillati</taxon>
        <taxon>Bacillota</taxon>
        <taxon>Bacilli</taxon>
        <taxon>Bacillales</taxon>
        <taxon>Paenibacillaceae</taxon>
        <taxon>Paenibacillus</taxon>
    </lineage>
</organism>
<feature type="domain" description="HTH araC/xylS-type" evidence="4">
    <location>
        <begin position="183"/>
        <end position="281"/>
    </location>
</feature>
<dbReference type="InterPro" id="IPR018062">
    <property type="entry name" value="HTH_AraC-typ_CS"/>
</dbReference>
<protein>
    <submittedName>
        <fullName evidence="5">AraC family transcriptional regulator</fullName>
    </submittedName>
</protein>
<keyword evidence="6" id="KW-1185">Reference proteome</keyword>